<keyword evidence="5 8" id="KW-0067">ATP-binding</keyword>
<dbReference type="InterPro" id="IPR003593">
    <property type="entry name" value="AAA+_ATPase"/>
</dbReference>
<evidence type="ECO:0000256" key="4">
    <source>
        <dbReference type="ARBA" id="ARBA00022741"/>
    </source>
</evidence>
<dbReference type="SUPFAM" id="SSF52540">
    <property type="entry name" value="P-loop containing nucleoside triphosphate hydrolases"/>
    <property type="match status" value="1"/>
</dbReference>
<keyword evidence="4" id="KW-0547">Nucleotide-binding</keyword>
<evidence type="ECO:0000256" key="5">
    <source>
        <dbReference type="ARBA" id="ARBA00022840"/>
    </source>
</evidence>
<dbReference type="Pfam" id="PF08352">
    <property type="entry name" value="oligo_HPY"/>
    <property type="match status" value="1"/>
</dbReference>
<dbReference type="GO" id="GO:0015833">
    <property type="term" value="P:peptide transport"/>
    <property type="evidence" value="ECO:0007669"/>
    <property type="project" value="InterPro"/>
</dbReference>
<gene>
    <name evidence="8" type="ORF">FXB38_39595</name>
</gene>
<dbReference type="InterPro" id="IPR003439">
    <property type="entry name" value="ABC_transporter-like_ATP-bd"/>
</dbReference>
<dbReference type="InterPro" id="IPR050319">
    <property type="entry name" value="ABC_transp_ATP-bind"/>
</dbReference>
<evidence type="ECO:0000256" key="1">
    <source>
        <dbReference type="ARBA" id="ARBA00004417"/>
    </source>
</evidence>
<dbReference type="GO" id="GO:0005524">
    <property type="term" value="F:ATP binding"/>
    <property type="evidence" value="ECO:0007669"/>
    <property type="project" value="UniProtKB-KW"/>
</dbReference>
<accession>A0A5S4WBN1</accession>
<dbReference type="CDD" id="cd03257">
    <property type="entry name" value="ABC_NikE_OppD_transporters"/>
    <property type="match status" value="1"/>
</dbReference>
<dbReference type="AlphaFoldDB" id="A0A5S4WBN1"/>
<feature type="domain" description="ABC transporter" evidence="7">
    <location>
        <begin position="3"/>
        <end position="250"/>
    </location>
</feature>
<protein>
    <submittedName>
        <fullName evidence="8">ATP-binding cassette domain-containing protein</fullName>
    </submittedName>
</protein>
<dbReference type="PROSITE" id="PS50893">
    <property type="entry name" value="ABC_TRANSPORTER_2"/>
    <property type="match status" value="1"/>
</dbReference>
<dbReference type="InterPro" id="IPR027417">
    <property type="entry name" value="P-loop_NTPase"/>
</dbReference>
<evidence type="ECO:0000256" key="2">
    <source>
        <dbReference type="ARBA" id="ARBA00005417"/>
    </source>
</evidence>
<organism evidence="8 9">
    <name type="scientific">Bradyrhizobium cytisi</name>
    <dbReference type="NCBI Taxonomy" id="515489"/>
    <lineage>
        <taxon>Bacteria</taxon>
        <taxon>Pseudomonadati</taxon>
        <taxon>Pseudomonadota</taxon>
        <taxon>Alphaproteobacteria</taxon>
        <taxon>Hyphomicrobiales</taxon>
        <taxon>Nitrobacteraceae</taxon>
        <taxon>Bradyrhizobium</taxon>
    </lineage>
</organism>
<dbReference type="SMART" id="SM00382">
    <property type="entry name" value="AAA"/>
    <property type="match status" value="1"/>
</dbReference>
<comment type="caution">
    <text evidence="8">The sequence shown here is derived from an EMBL/GenBank/DDBJ whole genome shotgun (WGS) entry which is preliminary data.</text>
</comment>
<dbReference type="Pfam" id="PF00005">
    <property type="entry name" value="ABC_tran"/>
    <property type="match status" value="1"/>
</dbReference>
<keyword evidence="9" id="KW-1185">Reference proteome</keyword>
<comment type="function">
    <text evidence="6">Involved in beta-(1--&gt;2)glucan export. Transmembrane domains (TMD) form a pore in the inner membrane and the ATP-binding domain (NBD) is responsible for energy generation.</text>
</comment>
<dbReference type="GO" id="GO:0016887">
    <property type="term" value="F:ATP hydrolysis activity"/>
    <property type="evidence" value="ECO:0007669"/>
    <property type="project" value="InterPro"/>
</dbReference>
<keyword evidence="3" id="KW-0813">Transport</keyword>
<dbReference type="Gene3D" id="3.40.50.300">
    <property type="entry name" value="P-loop containing nucleotide triphosphate hydrolases"/>
    <property type="match status" value="1"/>
</dbReference>
<evidence type="ECO:0000256" key="3">
    <source>
        <dbReference type="ARBA" id="ARBA00022448"/>
    </source>
</evidence>
<dbReference type="Proteomes" id="UP000324853">
    <property type="component" value="Unassembled WGS sequence"/>
</dbReference>
<evidence type="ECO:0000256" key="6">
    <source>
        <dbReference type="ARBA" id="ARBA00024722"/>
    </source>
</evidence>
<dbReference type="OrthoDB" id="9802264at2"/>
<dbReference type="GO" id="GO:0005886">
    <property type="term" value="C:plasma membrane"/>
    <property type="evidence" value="ECO:0007669"/>
    <property type="project" value="UniProtKB-SubCell"/>
</dbReference>
<dbReference type="PANTHER" id="PTHR43776">
    <property type="entry name" value="TRANSPORT ATP-BINDING PROTEIN"/>
    <property type="match status" value="1"/>
</dbReference>
<evidence type="ECO:0000313" key="9">
    <source>
        <dbReference type="Proteomes" id="UP000324853"/>
    </source>
</evidence>
<evidence type="ECO:0000313" key="8">
    <source>
        <dbReference type="EMBL" id="TYL71867.1"/>
    </source>
</evidence>
<dbReference type="FunFam" id="3.40.50.300:FF:000016">
    <property type="entry name" value="Oligopeptide ABC transporter ATP-binding component"/>
    <property type="match status" value="1"/>
</dbReference>
<proteinExistence type="inferred from homology"/>
<dbReference type="EMBL" id="VSSR01000095">
    <property type="protein sequence ID" value="TYL71867.1"/>
    <property type="molecule type" value="Genomic_DNA"/>
</dbReference>
<reference evidence="8 9" key="1">
    <citation type="submission" date="2019-08" db="EMBL/GenBank/DDBJ databases">
        <title>Bradyrhizobium hipponensis sp. nov., a rhizobium isolated from a Lupinus angustifolius root nodule in Tunisia.</title>
        <authorList>
            <person name="Off K."/>
            <person name="Rejili M."/>
            <person name="Mars M."/>
            <person name="Brachmann A."/>
            <person name="Marin M."/>
        </authorList>
    </citation>
    <scope>NUCLEOTIDE SEQUENCE [LARGE SCALE GENOMIC DNA]</scope>
    <source>
        <strain evidence="8 9">CTAW11</strain>
    </source>
</reference>
<comment type="subcellular location">
    <subcellularLocation>
        <location evidence="1">Cell inner membrane</location>
        <topology evidence="1">Peripheral membrane protein</topology>
    </subcellularLocation>
</comment>
<dbReference type="InterPro" id="IPR017871">
    <property type="entry name" value="ABC_transporter-like_CS"/>
</dbReference>
<dbReference type="GO" id="GO:0055085">
    <property type="term" value="P:transmembrane transport"/>
    <property type="evidence" value="ECO:0007669"/>
    <property type="project" value="UniProtKB-ARBA"/>
</dbReference>
<comment type="similarity">
    <text evidence="2">Belongs to the ABC transporter superfamily.</text>
</comment>
<evidence type="ECO:0000259" key="7">
    <source>
        <dbReference type="PROSITE" id="PS50893"/>
    </source>
</evidence>
<dbReference type="PANTHER" id="PTHR43776:SF7">
    <property type="entry name" value="D,D-DIPEPTIDE TRANSPORT ATP-BINDING PROTEIN DDPF-RELATED"/>
    <property type="match status" value="1"/>
</dbReference>
<dbReference type="PROSITE" id="PS00211">
    <property type="entry name" value="ABC_TRANSPORTER_1"/>
    <property type="match status" value="1"/>
</dbReference>
<dbReference type="NCBIfam" id="TIGR01727">
    <property type="entry name" value="oligo_HPY"/>
    <property type="match status" value="1"/>
</dbReference>
<dbReference type="InterPro" id="IPR013563">
    <property type="entry name" value="Oligopep_ABC_C"/>
</dbReference>
<sequence length="323" mass="35337">MGLELRDLSKHFTVRSDRGKATVRAVERVNLGIPEGQTVALVGESGCGKTTIAKLVLKLETPTSGAVTFDGKSLEEMSRKEIKDYRRQVQAVFQDPYASLNPRLTVRRIITEPILAHYKRDRATLNARVAELLEIVGLPPRAADLYPHEFSGGQRQRIAIARALALNPRIIILDEPISALDVSIRAQVLNLLMDIQEKFGLTYLLIAHDLALVEHLSTRVAVIYLGSVVETGESEQIFAAPKHPYTQALLNAVPRPDPDYVPKAAEGFDDTGSALEPPSGCKFHLRCPHAMAVCKTDNPPLIKLADGREAACHLLSGPPPAQV</sequence>
<name>A0A5S4WBN1_9BRAD</name>